<feature type="domain" description="N-acetyltransferase" evidence="3">
    <location>
        <begin position="5"/>
        <end position="148"/>
    </location>
</feature>
<comment type="caution">
    <text evidence="4">The sequence shown here is derived from an EMBL/GenBank/DDBJ whole genome shotgun (WGS) entry which is preliminary data.</text>
</comment>
<dbReference type="InterPro" id="IPR000182">
    <property type="entry name" value="GNAT_dom"/>
</dbReference>
<dbReference type="Proteomes" id="UP001596106">
    <property type="component" value="Unassembled WGS sequence"/>
</dbReference>
<evidence type="ECO:0000256" key="1">
    <source>
        <dbReference type="ARBA" id="ARBA00022679"/>
    </source>
</evidence>
<dbReference type="PANTHER" id="PTHR43800">
    <property type="entry name" value="PEPTIDYL-LYSINE N-ACETYLTRANSFERASE YJAB"/>
    <property type="match status" value="1"/>
</dbReference>
<evidence type="ECO:0000313" key="5">
    <source>
        <dbReference type="Proteomes" id="UP001596106"/>
    </source>
</evidence>
<name>A0ABW0IH80_9BACT</name>
<protein>
    <submittedName>
        <fullName evidence="4">GNAT family N-acetyltransferase</fullName>
        <ecNumber evidence="4">2.3.1.-</ecNumber>
    </submittedName>
</protein>
<keyword evidence="1 4" id="KW-0808">Transferase</keyword>
<evidence type="ECO:0000259" key="3">
    <source>
        <dbReference type="PROSITE" id="PS51186"/>
    </source>
</evidence>
<dbReference type="EMBL" id="JBHSMA010000016">
    <property type="protein sequence ID" value="MFC5412859.1"/>
    <property type="molecule type" value="Genomic_DNA"/>
</dbReference>
<dbReference type="Pfam" id="PF13673">
    <property type="entry name" value="Acetyltransf_10"/>
    <property type="match status" value="1"/>
</dbReference>
<dbReference type="GO" id="GO:0016746">
    <property type="term" value="F:acyltransferase activity"/>
    <property type="evidence" value="ECO:0007669"/>
    <property type="project" value="UniProtKB-KW"/>
</dbReference>
<keyword evidence="5" id="KW-1185">Reference proteome</keyword>
<gene>
    <name evidence="4" type="ORF">ACFPMF_26275</name>
</gene>
<dbReference type="PROSITE" id="PS51186">
    <property type="entry name" value="GNAT"/>
    <property type="match status" value="1"/>
</dbReference>
<dbReference type="InterPro" id="IPR016181">
    <property type="entry name" value="Acyl_CoA_acyltransferase"/>
</dbReference>
<dbReference type="PANTHER" id="PTHR43800:SF1">
    <property type="entry name" value="PEPTIDYL-LYSINE N-ACETYLTRANSFERASE YJAB"/>
    <property type="match status" value="1"/>
</dbReference>
<keyword evidence="2 4" id="KW-0012">Acyltransferase</keyword>
<dbReference type="CDD" id="cd04301">
    <property type="entry name" value="NAT_SF"/>
    <property type="match status" value="1"/>
</dbReference>
<reference evidence="5" key="1">
    <citation type="journal article" date="2019" name="Int. J. Syst. Evol. Microbiol.">
        <title>The Global Catalogue of Microorganisms (GCM) 10K type strain sequencing project: providing services to taxonomists for standard genome sequencing and annotation.</title>
        <authorList>
            <consortium name="The Broad Institute Genomics Platform"/>
            <consortium name="The Broad Institute Genome Sequencing Center for Infectious Disease"/>
            <person name="Wu L."/>
            <person name="Ma J."/>
        </authorList>
    </citation>
    <scope>NUCLEOTIDE SEQUENCE [LARGE SCALE GENOMIC DNA]</scope>
    <source>
        <strain evidence="5">CCUG 55250</strain>
    </source>
</reference>
<dbReference type="SUPFAM" id="SSF55729">
    <property type="entry name" value="Acyl-CoA N-acyltransferases (Nat)"/>
    <property type="match status" value="1"/>
</dbReference>
<proteinExistence type="predicted"/>
<sequence length="149" mass="16608">MNDTIPITPLLPADYPEVVAVWEASVRLTHHFLTEADIQYYKPLILTEYLKAVDLVGVRNEAGNLLGFLGTADERVEMLFLHPDARGKGLGKILMDYAVHRKKATKVDVNEDNPQAVGFYKHLGFQVVSRSELDSLGKPYPILHLALPG</sequence>
<dbReference type="Gene3D" id="3.40.630.30">
    <property type="match status" value="1"/>
</dbReference>
<dbReference type="EC" id="2.3.1.-" evidence="4"/>
<evidence type="ECO:0000313" key="4">
    <source>
        <dbReference type="EMBL" id="MFC5412859.1"/>
    </source>
</evidence>
<organism evidence="4 5">
    <name type="scientific">Larkinella bovis</name>
    <dbReference type="NCBI Taxonomy" id="683041"/>
    <lineage>
        <taxon>Bacteria</taxon>
        <taxon>Pseudomonadati</taxon>
        <taxon>Bacteroidota</taxon>
        <taxon>Cytophagia</taxon>
        <taxon>Cytophagales</taxon>
        <taxon>Spirosomataceae</taxon>
        <taxon>Larkinella</taxon>
    </lineage>
</organism>
<accession>A0ABW0IH80</accession>
<evidence type="ECO:0000256" key="2">
    <source>
        <dbReference type="ARBA" id="ARBA00023315"/>
    </source>
</evidence>
<dbReference type="RefSeq" id="WP_379850802.1">
    <property type="nucleotide sequence ID" value="NZ_JBHSMA010000016.1"/>
</dbReference>